<feature type="compositionally biased region" description="Basic and acidic residues" evidence="5">
    <location>
        <begin position="462"/>
        <end position="474"/>
    </location>
</feature>
<dbReference type="InterPro" id="IPR051694">
    <property type="entry name" value="Immunoregulatory_rcpt-like"/>
</dbReference>
<dbReference type="PANTHER" id="PTHR15549">
    <property type="entry name" value="PAIRED IMMUNOGLOBULIN-LIKE TYPE 2 RECEPTOR"/>
    <property type="match status" value="1"/>
</dbReference>
<sequence>MSSSSSHSSSPATTTHTSSSPASTSFTTSHSSLSSSSTTFSTASPTSMFASASSSASFAEAPVSSKPLVAAISTLAVIGVIAIAFIIWWTYHLKIPNGMVTLKDMENAAPEPPPKHRRRGPSISGAVALGGGLVRKATTKLLSSSGAGPSTSRRELAAKITPFGSSASREEEDKPRFVHIPGQNMRIATRLPTGAWTFSEPDVRSNRRSTSAASWFGLGGSNANANANANHGVANGRTSAYGLGGYNGIDVGSVEQVSPRSSYFHHRPRYPGGGESSASVNTYGLHGDAPLPSPSSFGGHSPFAREEEDDDLLPLPPPTQTKRNNPRVSIPASAYSHTFSPSTSPTTSTATHGIPFTLTDLSPPMFESPFNNAFSLHVEPESRRAQPPPRLDPIEMTNPFEVPLQAPSPPPKTPRSKAFNFMEEQEREKERQRREKEKEKEMEAAYGFTREEYEVEAPPPAYDRERERERTRGR</sequence>
<feature type="region of interest" description="Disordered" evidence="5">
    <location>
        <begin position="1"/>
        <end position="37"/>
    </location>
</feature>
<evidence type="ECO:0000256" key="4">
    <source>
        <dbReference type="ARBA" id="ARBA00023136"/>
    </source>
</evidence>
<evidence type="ECO:0000256" key="6">
    <source>
        <dbReference type="SAM" id="Phobius"/>
    </source>
</evidence>
<feature type="compositionally biased region" description="Low complexity" evidence="5">
    <location>
        <begin position="336"/>
        <end position="352"/>
    </location>
</feature>
<protein>
    <submittedName>
        <fullName evidence="7">Uncharacterized protein</fullName>
    </submittedName>
</protein>
<evidence type="ECO:0000256" key="3">
    <source>
        <dbReference type="ARBA" id="ARBA00022989"/>
    </source>
</evidence>
<reference evidence="7 8" key="1">
    <citation type="submission" date="2024-02" db="EMBL/GenBank/DDBJ databases">
        <title>A draft genome for the cacao thread blight pathogen Marasmius crinis-equi.</title>
        <authorList>
            <person name="Cohen S.P."/>
            <person name="Baruah I.K."/>
            <person name="Amoako-Attah I."/>
            <person name="Bukari Y."/>
            <person name="Meinhardt L.W."/>
            <person name="Bailey B.A."/>
        </authorList>
    </citation>
    <scope>NUCLEOTIDE SEQUENCE [LARGE SCALE GENOMIC DNA]</scope>
    <source>
        <strain evidence="7 8">GH-76</strain>
    </source>
</reference>
<keyword evidence="4 6" id="KW-0472">Membrane</keyword>
<organism evidence="7 8">
    <name type="scientific">Marasmius crinis-equi</name>
    <dbReference type="NCBI Taxonomy" id="585013"/>
    <lineage>
        <taxon>Eukaryota</taxon>
        <taxon>Fungi</taxon>
        <taxon>Dikarya</taxon>
        <taxon>Basidiomycota</taxon>
        <taxon>Agaricomycotina</taxon>
        <taxon>Agaricomycetes</taxon>
        <taxon>Agaricomycetidae</taxon>
        <taxon>Agaricales</taxon>
        <taxon>Marasmiineae</taxon>
        <taxon>Marasmiaceae</taxon>
        <taxon>Marasmius</taxon>
    </lineage>
</organism>
<feature type="transmembrane region" description="Helical" evidence="6">
    <location>
        <begin position="68"/>
        <end position="91"/>
    </location>
</feature>
<dbReference type="EMBL" id="JBAHYK010002345">
    <property type="protein sequence ID" value="KAL0565262.1"/>
    <property type="molecule type" value="Genomic_DNA"/>
</dbReference>
<evidence type="ECO:0000313" key="7">
    <source>
        <dbReference type="EMBL" id="KAL0565262.1"/>
    </source>
</evidence>
<evidence type="ECO:0000313" key="8">
    <source>
        <dbReference type="Proteomes" id="UP001465976"/>
    </source>
</evidence>
<comment type="caution">
    <text evidence="7">The sequence shown here is derived from an EMBL/GenBank/DDBJ whole genome shotgun (WGS) entry which is preliminary data.</text>
</comment>
<proteinExistence type="predicted"/>
<feature type="region of interest" description="Disordered" evidence="5">
    <location>
        <begin position="260"/>
        <end position="355"/>
    </location>
</feature>
<feature type="region of interest" description="Disordered" evidence="5">
    <location>
        <begin position="379"/>
        <end position="474"/>
    </location>
</feature>
<comment type="subcellular location">
    <subcellularLocation>
        <location evidence="1">Membrane</location>
        <topology evidence="1">Single-pass membrane protein</topology>
    </subcellularLocation>
</comment>
<evidence type="ECO:0000256" key="1">
    <source>
        <dbReference type="ARBA" id="ARBA00004167"/>
    </source>
</evidence>
<evidence type="ECO:0000256" key="2">
    <source>
        <dbReference type="ARBA" id="ARBA00022692"/>
    </source>
</evidence>
<keyword evidence="3 6" id="KW-1133">Transmembrane helix</keyword>
<keyword evidence="2 6" id="KW-0812">Transmembrane</keyword>
<dbReference type="PANTHER" id="PTHR15549:SF30">
    <property type="entry name" value="MID2 DOMAIN-CONTAINING PROTEIN"/>
    <property type="match status" value="1"/>
</dbReference>
<dbReference type="Proteomes" id="UP001465976">
    <property type="component" value="Unassembled WGS sequence"/>
</dbReference>
<name>A0ABR3EQU6_9AGAR</name>
<keyword evidence="8" id="KW-1185">Reference proteome</keyword>
<evidence type="ECO:0000256" key="5">
    <source>
        <dbReference type="SAM" id="MobiDB-lite"/>
    </source>
</evidence>
<accession>A0ABR3EQU6</accession>
<feature type="compositionally biased region" description="Basic and acidic residues" evidence="5">
    <location>
        <begin position="424"/>
        <end position="443"/>
    </location>
</feature>
<gene>
    <name evidence="7" type="ORF">V5O48_016761</name>
</gene>